<dbReference type="InterPro" id="IPR046778">
    <property type="entry name" value="UPF0758_N"/>
</dbReference>
<dbReference type="AlphaFoldDB" id="C6LCB9"/>
<evidence type="ECO:0000313" key="10">
    <source>
        <dbReference type="Proteomes" id="UP000005561"/>
    </source>
</evidence>
<evidence type="ECO:0000256" key="6">
    <source>
        <dbReference type="ARBA" id="ARBA00023049"/>
    </source>
</evidence>
<evidence type="ECO:0000256" key="5">
    <source>
        <dbReference type="ARBA" id="ARBA00022833"/>
    </source>
</evidence>
<organism evidence="9 10">
    <name type="scientific">Marvinbryantia formatexigens DSM 14469</name>
    <dbReference type="NCBI Taxonomy" id="478749"/>
    <lineage>
        <taxon>Bacteria</taxon>
        <taxon>Bacillati</taxon>
        <taxon>Bacillota</taxon>
        <taxon>Clostridia</taxon>
        <taxon>Lachnospirales</taxon>
        <taxon>Lachnospiraceae</taxon>
        <taxon>Marvinbryantia</taxon>
    </lineage>
</organism>
<evidence type="ECO:0000256" key="1">
    <source>
        <dbReference type="ARBA" id="ARBA00010243"/>
    </source>
</evidence>
<dbReference type="eggNOG" id="COG2003">
    <property type="taxonomic scope" value="Bacteria"/>
</dbReference>
<name>C6LCB9_9FIRM</name>
<dbReference type="PANTHER" id="PTHR30471:SF3">
    <property type="entry name" value="UPF0758 PROTEIN YEES-RELATED"/>
    <property type="match status" value="1"/>
</dbReference>
<dbReference type="PANTHER" id="PTHR30471">
    <property type="entry name" value="DNA REPAIR PROTEIN RADC"/>
    <property type="match status" value="1"/>
</dbReference>
<dbReference type="Gene3D" id="3.40.140.10">
    <property type="entry name" value="Cytidine Deaminase, domain 2"/>
    <property type="match status" value="1"/>
</dbReference>
<dbReference type="InterPro" id="IPR037518">
    <property type="entry name" value="MPN"/>
</dbReference>
<dbReference type="GO" id="GO:0006508">
    <property type="term" value="P:proteolysis"/>
    <property type="evidence" value="ECO:0007669"/>
    <property type="project" value="UniProtKB-KW"/>
</dbReference>
<keyword evidence="2" id="KW-0645">Protease</keyword>
<keyword evidence="3" id="KW-0479">Metal-binding</keyword>
<keyword evidence="6" id="KW-0482">Metalloprotease</keyword>
<protein>
    <submittedName>
        <fullName evidence="9">DNA repair protein RadC</fullName>
    </submittedName>
</protein>
<dbReference type="Pfam" id="PF04002">
    <property type="entry name" value="RadC"/>
    <property type="match status" value="1"/>
</dbReference>
<evidence type="ECO:0000256" key="4">
    <source>
        <dbReference type="ARBA" id="ARBA00022801"/>
    </source>
</evidence>
<dbReference type="GO" id="GO:0046872">
    <property type="term" value="F:metal ion binding"/>
    <property type="evidence" value="ECO:0007669"/>
    <property type="project" value="UniProtKB-KW"/>
</dbReference>
<evidence type="ECO:0000313" key="9">
    <source>
        <dbReference type="EMBL" id="EET61583.1"/>
    </source>
</evidence>
<comment type="similarity">
    <text evidence="1 7">Belongs to the UPF0758 family.</text>
</comment>
<evidence type="ECO:0000259" key="8">
    <source>
        <dbReference type="PROSITE" id="PS50249"/>
    </source>
</evidence>
<feature type="domain" description="MPN" evidence="8">
    <location>
        <begin position="108"/>
        <end position="230"/>
    </location>
</feature>
<evidence type="ECO:0000256" key="3">
    <source>
        <dbReference type="ARBA" id="ARBA00022723"/>
    </source>
</evidence>
<dbReference type="Proteomes" id="UP000005561">
    <property type="component" value="Unassembled WGS sequence"/>
</dbReference>
<dbReference type="EMBL" id="ACCL02000005">
    <property type="protein sequence ID" value="EET61583.1"/>
    <property type="molecule type" value="Genomic_DNA"/>
</dbReference>
<accession>C6LCB9</accession>
<dbReference type="NCBIfam" id="NF000642">
    <property type="entry name" value="PRK00024.1"/>
    <property type="match status" value="1"/>
</dbReference>
<dbReference type="InterPro" id="IPR001405">
    <property type="entry name" value="UPF0758"/>
</dbReference>
<reference evidence="9" key="1">
    <citation type="submission" date="2009-07" db="EMBL/GenBank/DDBJ databases">
        <authorList>
            <person name="Weinstock G."/>
            <person name="Sodergren E."/>
            <person name="Clifton S."/>
            <person name="Fulton L."/>
            <person name="Fulton B."/>
            <person name="Courtney L."/>
            <person name="Fronick C."/>
            <person name="Harrison M."/>
            <person name="Strong C."/>
            <person name="Farmer C."/>
            <person name="Delahaunty K."/>
            <person name="Markovic C."/>
            <person name="Hall O."/>
            <person name="Minx P."/>
            <person name="Tomlinson C."/>
            <person name="Mitreva M."/>
            <person name="Nelson J."/>
            <person name="Hou S."/>
            <person name="Wollam A."/>
            <person name="Pepin K.H."/>
            <person name="Johnson M."/>
            <person name="Bhonagiri V."/>
            <person name="Nash W.E."/>
            <person name="Warren W."/>
            <person name="Chinwalla A."/>
            <person name="Mardis E.R."/>
            <person name="Wilson R.K."/>
        </authorList>
    </citation>
    <scope>NUCLEOTIDE SEQUENCE [LARGE SCALE GENOMIC DNA]</scope>
    <source>
        <strain evidence="9">DSM 14469</strain>
    </source>
</reference>
<dbReference type="OrthoDB" id="9804482at2"/>
<dbReference type="InterPro" id="IPR025657">
    <property type="entry name" value="RadC_JAB"/>
</dbReference>
<keyword evidence="10" id="KW-1185">Reference proteome</keyword>
<dbReference type="NCBIfam" id="TIGR00608">
    <property type="entry name" value="radc"/>
    <property type="match status" value="1"/>
</dbReference>
<sequence>MNHITMKQLPDDERPYEKCLKCGAGVLSDAELLAVILRTGAKGMTSVELAREILSFPKPQPGLSGLYHLSASALCDIKGVGKVKAVQIQCITELSRRIAKSVASEGNTFTSAQAIADYYMEDFRHLQQERVFLLSFDTKGELLSEKTISVGTVNQSCVSPREIFLEALSCRAVYVILLHNHPSGNPQPSPEDRLLTMRVHESGKLLEIPLMDHIILGDRRYFSFREEGFIK</sequence>
<dbReference type="CDD" id="cd08071">
    <property type="entry name" value="MPN_DUF2466"/>
    <property type="match status" value="1"/>
</dbReference>
<comment type="caution">
    <text evidence="9">The sequence shown here is derived from an EMBL/GenBank/DDBJ whole genome shotgun (WGS) entry which is preliminary data.</text>
</comment>
<gene>
    <name evidence="9" type="primary">radC</name>
    <name evidence="9" type="ORF">BRYFOR_06266</name>
</gene>
<dbReference type="PROSITE" id="PS50249">
    <property type="entry name" value="MPN"/>
    <property type="match status" value="1"/>
</dbReference>
<proteinExistence type="inferred from homology"/>
<dbReference type="InterPro" id="IPR020891">
    <property type="entry name" value="UPF0758_CS"/>
</dbReference>
<keyword evidence="4" id="KW-0378">Hydrolase</keyword>
<dbReference type="GO" id="GO:0008237">
    <property type="term" value="F:metallopeptidase activity"/>
    <property type="evidence" value="ECO:0007669"/>
    <property type="project" value="UniProtKB-KW"/>
</dbReference>
<keyword evidence="5" id="KW-0862">Zinc</keyword>
<evidence type="ECO:0000256" key="7">
    <source>
        <dbReference type="RuleBase" id="RU003797"/>
    </source>
</evidence>
<dbReference type="Pfam" id="PF20582">
    <property type="entry name" value="UPF0758_N"/>
    <property type="match status" value="1"/>
</dbReference>
<evidence type="ECO:0000256" key="2">
    <source>
        <dbReference type="ARBA" id="ARBA00022670"/>
    </source>
</evidence>
<dbReference type="RefSeq" id="WP_006861061.1">
    <property type="nucleotide sequence ID" value="NZ_ACCL02000005.1"/>
</dbReference>
<dbReference type="PROSITE" id="PS01302">
    <property type="entry name" value="UPF0758"/>
    <property type="match status" value="1"/>
</dbReference>
<dbReference type="STRING" id="168384.SAMN05660368_00185"/>